<comment type="catalytic activity">
    <reaction evidence="7 14">
        <text>L-threonyl-[protein] + ATP = O-phospho-L-threonyl-[protein] + ADP + H(+)</text>
        <dbReference type="Rhea" id="RHEA:46608"/>
        <dbReference type="Rhea" id="RHEA-COMP:11060"/>
        <dbReference type="Rhea" id="RHEA-COMP:11605"/>
        <dbReference type="ChEBI" id="CHEBI:15378"/>
        <dbReference type="ChEBI" id="CHEBI:30013"/>
        <dbReference type="ChEBI" id="CHEBI:30616"/>
        <dbReference type="ChEBI" id="CHEBI:61977"/>
        <dbReference type="ChEBI" id="CHEBI:456216"/>
        <dbReference type="EC" id="2.7.11.1"/>
    </reaction>
</comment>
<dbReference type="InterPro" id="IPR030616">
    <property type="entry name" value="Aur-like"/>
</dbReference>
<reference evidence="16" key="1">
    <citation type="submission" date="2017-11" db="EMBL/GenBank/DDBJ databases">
        <title>The sensing device of the deep-sea amphipod.</title>
        <authorList>
            <person name="Kobayashi H."/>
            <person name="Nagahama T."/>
            <person name="Arai W."/>
            <person name="Sasagawa Y."/>
            <person name="Umeda M."/>
            <person name="Hayashi T."/>
            <person name="Nikaido I."/>
            <person name="Watanabe H."/>
            <person name="Oguri K."/>
            <person name="Kitazato H."/>
            <person name="Fujioka K."/>
            <person name="Kido Y."/>
            <person name="Takami H."/>
        </authorList>
    </citation>
    <scope>NUCLEOTIDE SEQUENCE</scope>
    <source>
        <tissue evidence="16">Whole body</tissue>
    </source>
</reference>
<feature type="binding site" evidence="10">
    <location>
        <begin position="91"/>
        <end position="93"/>
    </location>
    <ligand>
        <name>ATP</name>
        <dbReference type="ChEBI" id="CHEBI:30616"/>
    </ligand>
</feature>
<dbReference type="GO" id="GO:0000070">
    <property type="term" value="P:mitotic sister chromatid segregation"/>
    <property type="evidence" value="ECO:0007669"/>
    <property type="project" value="UniProtKB-ARBA"/>
</dbReference>
<dbReference type="Pfam" id="PF00069">
    <property type="entry name" value="Pkinase"/>
    <property type="match status" value="1"/>
</dbReference>
<dbReference type="AlphaFoldDB" id="A0A6A7GCR7"/>
<evidence type="ECO:0000256" key="7">
    <source>
        <dbReference type="ARBA" id="ARBA00047899"/>
    </source>
</evidence>
<keyword evidence="6 10" id="KW-0067">ATP-binding</keyword>
<evidence type="ECO:0000256" key="4">
    <source>
        <dbReference type="ARBA" id="ARBA00022741"/>
    </source>
</evidence>
<keyword evidence="4 10" id="KW-0547">Nucleotide-binding</keyword>
<accession>A0A6A7GCR7</accession>
<dbReference type="PANTHER" id="PTHR24350">
    <property type="entry name" value="SERINE/THREONINE-PROTEIN KINASE IAL-RELATED"/>
    <property type="match status" value="1"/>
</dbReference>
<keyword evidence="2 13" id="KW-0723">Serine/threonine-protein kinase</keyword>
<evidence type="ECO:0000256" key="14">
    <source>
        <dbReference type="RuleBase" id="RU367134"/>
    </source>
</evidence>
<dbReference type="GO" id="GO:0030496">
    <property type="term" value="C:midbody"/>
    <property type="evidence" value="ECO:0007669"/>
    <property type="project" value="UniProtKB-SubCell"/>
</dbReference>
<comment type="subcellular location">
    <subcellularLocation>
        <location evidence="1">Midbody</location>
    </subcellularLocation>
</comment>
<sequence length="279" mass="32524">MTCAERRWKRTDFKSYKAIGKGRFGSVYSAIEIKNGKKIAIKVLRASHYSSEKLKIQLKREIEIQSRLYHPNILRLHGFFNDDTRIYIVLEFAENGEVYKKLQSEKRFSEEKTAAYISQVLSALIYLHERSIIHRDLKPENLLIDENGTIKLADFGWSIHHIQTPSNRRATLCGTLDYLPPEMVDGKEHNEFVDVWSLGILTYEFLVGSPPFEQSTHKETYRRISKVDFHFQDFVSETAQDFVRKILIKDARKRPPLVSLKQHPFVSKHFLNAEPSNAL</sequence>
<dbReference type="GO" id="GO:0032506">
    <property type="term" value="P:cytokinetic process"/>
    <property type="evidence" value="ECO:0007669"/>
    <property type="project" value="UniProtKB-ARBA"/>
</dbReference>
<dbReference type="CDD" id="cd14007">
    <property type="entry name" value="STKc_Aurora"/>
    <property type="match status" value="1"/>
</dbReference>
<evidence type="ECO:0000256" key="1">
    <source>
        <dbReference type="ARBA" id="ARBA00004214"/>
    </source>
</evidence>
<comment type="similarity">
    <text evidence="14">Belongs to the protein kinase superfamily. Ser/Thr protein kinase family. Aurora subfamily.</text>
</comment>
<evidence type="ECO:0000256" key="2">
    <source>
        <dbReference type="ARBA" id="ARBA00022527"/>
    </source>
</evidence>
<dbReference type="GO" id="GO:0005524">
    <property type="term" value="F:ATP binding"/>
    <property type="evidence" value="ECO:0007669"/>
    <property type="project" value="UniProtKB-UniRule"/>
</dbReference>
<evidence type="ECO:0000259" key="15">
    <source>
        <dbReference type="PROSITE" id="PS50011"/>
    </source>
</evidence>
<organism evidence="16">
    <name type="scientific">Hirondellea gigas</name>
    <dbReference type="NCBI Taxonomy" id="1518452"/>
    <lineage>
        <taxon>Eukaryota</taxon>
        <taxon>Metazoa</taxon>
        <taxon>Ecdysozoa</taxon>
        <taxon>Arthropoda</taxon>
        <taxon>Crustacea</taxon>
        <taxon>Multicrustacea</taxon>
        <taxon>Malacostraca</taxon>
        <taxon>Eumalacostraca</taxon>
        <taxon>Peracarida</taxon>
        <taxon>Amphipoda</taxon>
        <taxon>Amphilochidea</taxon>
        <taxon>Lysianassida</taxon>
        <taxon>Lysianassidira</taxon>
        <taxon>Lysianassoidea</taxon>
        <taxon>Lysianassidae</taxon>
        <taxon>Hirondellea</taxon>
    </lineage>
</organism>
<feature type="cross-link" description="Glycyl lysine isopeptide (Lys-Gly) (interchain with G-Cter in SUMO2)" evidence="11">
    <location>
        <position position="138"/>
    </location>
</feature>
<dbReference type="PROSITE" id="PS00107">
    <property type="entry name" value="PROTEIN_KINASE_ATP"/>
    <property type="match status" value="1"/>
</dbReference>
<feature type="binding site" evidence="10">
    <location>
        <position position="154"/>
    </location>
    <ligand>
        <name>ATP</name>
        <dbReference type="ChEBI" id="CHEBI:30616"/>
    </ligand>
</feature>
<comment type="catalytic activity">
    <reaction evidence="8 14">
        <text>L-seryl-[protein] + ATP = O-phospho-L-seryl-[protein] + ADP + H(+)</text>
        <dbReference type="Rhea" id="RHEA:17989"/>
        <dbReference type="Rhea" id="RHEA-COMP:9863"/>
        <dbReference type="Rhea" id="RHEA-COMP:11604"/>
        <dbReference type="ChEBI" id="CHEBI:15378"/>
        <dbReference type="ChEBI" id="CHEBI:29999"/>
        <dbReference type="ChEBI" id="CHEBI:30616"/>
        <dbReference type="ChEBI" id="CHEBI:83421"/>
        <dbReference type="ChEBI" id="CHEBI:456216"/>
        <dbReference type="EC" id="2.7.11.1"/>
    </reaction>
</comment>
<dbReference type="InterPro" id="IPR008271">
    <property type="entry name" value="Ser/Thr_kinase_AS"/>
</dbReference>
<dbReference type="FunFam" id="1.10.510.10:FF:000235">
    <property type="entry name" value="Serine/threonine-protein kinase ark1"/>
    <property type="match status" value="1"/>
</dbReference>
<dbReference type="PIRSF" id="PIRSF000654">
    <property type="entry name" value="Integrin-linked_kinase"/>
    <property type="match status" value="1"/>
</dbReference>
<evidence type="ECO:0000256" key="6">
    <source>
        <dbReference type="ARBA" id="ARBA00022840"/>
    </source>
</evidence>
<dbReference type="PROSITE" id="PS50011">
    <property type="entry name" value="PROTEIN_KINASE_DOM"/>
    <property type="match status" value="1"/>
</dbReference>
<feature type="domain" description="Protein kinase" evidence="15">
    <location>
        <begin position="13"/>
        <end position="266"/>
    </location>
</feature>
<evidence type="ECO:0000256" key="10">
    <source>
        <dbReference type="PIRSR" id="PIRSR630616-2"/>
    </source>
</evidence>
<dbReference type="GO" id="GO:0030261">
    <property type="term" value="P:chromosome condensation"/>
    <property type="evidence" value="ECO:0007669"/>
    <property type="project" value="UniProtKB-ARBA"/>
</dbReference>
<feature type="binding site" evidence="10 12">
    <location>
        <position position="42"/>
    </location>
    <ligand>
        <name>ATP</name>
        <dbReference type="ChEBI" id="CHEBI:30616"/>
    </ligand>
</feature>
<name>A0A6A7GCR7_9CRUS</name>
<evidence type="ECO:0000256" key="3">
    <source>
        <dbReference type="ARBA" id="ARBA00022679"/>
    </source>
</evidence>
<evidence type="ECO:0000256" key="9">
    <source>
        <dbReference type="PIRSR" id="PIRSR630616-1"/>
    </source>
</evidence>
<dbReference type="InterPro" id="IPR000719">
    <property type="entry name" value="Prot_kinase_dom"/>
</dbReference>
<dbReference type="EMBL" id="IACT01009003">
    <property type="protein sequence ID" value="LAC28114.1"/>
    <property type="molecule type" value="mRNA"/>
</dbReference>
<dbReference type="PROSITE" id="PS00108">
    <property type="entry name" value="PROTEIN_KINASE_ST"/>
    <property type="match status" value="1"/>
</dbReference>
<dbReference type="SUPFAM" id="SSF56112">
    <property type="entry name" value="Protein kinase-like (PK-like)"/>
    <property type="match status" value="1"/>
</dbReference>
<dbReference type="SMART" id="SM00220">
    <property type="entry name" value="S_TKc"/>
    <property type="match status" value="1"/>
</dbReference>
<evidence type="ECO:0000256" key="13">
    <source>
        <dbReference type="RuleBase" id="RU000304"/>
    </source>
</evidence>
<evidence type="ECO:0000313" key="16">
    <source>
        <dbReference type="EMBL" id="LAC28114.1"/>
    </source>
</evidence>
<keyword evidence="3 14" id="KW-0808">Transferase</keyword>
<proteinExistence type="evidence at transcript level"/>
<feature type="binding site" evidence="10">
    <location>
        <position position="23"/>
    </location>
    <ligand>
        <name>ATP</name>
        <dbReference type="ChEBI" id="CHEBI:30616"/>
    </ligand>
</feature>
<protein>
    <recommendedName>
        <fullName evidence="14">Aurora kinase</fullName>
        <ecNumber evidence="14">2.7.11.1</ecNumber>
    </recommendedName>
</protein>
<dbReference type="InterPro" id="IPR017441">
    <property type="entry name" value="Protein_kinase_ATP_BS"/>
</dbReference>
<evidence type="ECO:0000256" key="11">
    <source>
        <dbReference type="PIRSR" id="PIRSR630616-3"/>
    </source>
</evidence>
<feature type="active site" description="Proton acceptor" evidence="9">
    <location>
        <position position="136"/>
    </location>
</feature>
<evidence type="ECO:0000256" key="12">
    <source>
        <dbReference type="PROSITE-ProRule" id="PRU10141"/>
    </source>
</evidence>
<dbReference type="GO" id="GO:0004674">
    <property type="term" value="F:protein serine/threonine kinase activity"/>
    <property type="evidence" value="ECO:0007669"/>
    <property type="project" value="UniProtKB-KW"/>
</dbReference>
<evidence type="ECO:0000256" key="8">
    <source>
        <dbReference type="ARBA" id="ARBA00048679"/>
    </source>
</evidence>
<dbReference type="GO" id="GO:0006325">
    <property type="term" value="P:chromatin organization"/>
    <property type="evidence" value="ECO:0007669"/>
    <property type="project" value="UniProtKB-ARBA"/>
</dbReference>
<dbReference type="InterPro" id="IPR011009">
    <property type="entry name" value="Kinase-like_dom_sf"/>
</dbReference>
<keyword evidence="5 14" id="KW-0418">Kinase</keyword>
<dbReference type="Gene3D" id="1.10.510.10">
    <property type="entry name" value="Transferase(Phosphotransferase) domain 1"/>
    <property type="match status" value="1"/>
</dbReference>
<dbReference type="EC" id="2.7.11.1" evidence="14"/>
<evidence type="ECO:0000256" key="5">
    <source>
        <dbReference type="ARBA" id="ARBA00022777"/>
    </source>
</evidence>
<feature type="binding site" evidence="10">
    <location>
        <begin position="140"/>
        <end position="141"/>
    </location>
    <ligand>
        <name>ATP</name>
        <dbReference type="ChEBI" id="CHEBI:30616"/>
    </ligand>
</feature>
<dbReference type="FunFam" id="3.30.200.20:FF:000042">
    <property type="entry name" value="Aurora kinase A"/>
    <property type="match status" value="1"/>
</dbReference>